<accession>A0ACC2HV88</accession>
<evidence type="ECO:0000313" key="1">
    <source>
        <dbReference type="EMBL" id="KAJ8106854.1"/>
    </source>
</evidence>
<organism evidence="1 2">
    <name type="scientific">Boeremia exigua</name>
    <dbReference type="NCBI Taxonomy" id="749465"/>
    <lineage>
        <taxon>Eukaryota</taxon>
        <taxon>Fungi</taxon>
        <taxon>Dikarya</taxon>
        <taxon>Ascomycota</taxon>
        <taxon>Pezizomycotina</taxon>
        <taxon>Dothideomycetes</taxon>
        <taxon>Pleosporomycetidae</taxon>
        <taxon>Pleosporales</taxon>
        <taxon>Pleosporineae</taxon>
        <taxon>Didymellaceae</taxon>
        <taxon>Boeremia</taxon>
    </lineage>
</organism>
<reference evidence="1" key="1">
    <citation type="submission" date="2022-11" db="EMBL/GenBank/DDBJ databases">
        <title>Genome Sequence of Boeremia exigua.</title>
        <authorList>
            <person name="Buettner E."/>
        </authorList>
    </citation>
    <scope>NUCLEOTIDE SEQUENCE</scope>
    <source>
        <strain evidence="1">CU02</strain>
    </source>
</reference>
<keyword evidence="2" id="KW-1185">Reference proteome</keyword>
<proteinExistence type="predicted"/>
<name>A0ACC2HV88_9PLEO</name>
<protein>
    <submittedName>
        <fullName evidence="1">Uncharacterized protein</fullName>
    </submittedName>
</protein>
<gene>
    <name evidence="1" type="ORF">OPT61_g9267</name>
</gene>
<dbReference type="EMBL" id="JAPHNI010001062">
    <property type="protein sequence ID" value="KAJ8106854.1"/>
    <property type="molecule type" value="Genomic_DNA"/>
</dbReference>
<comment type="caution">
    <text evidence="1">The sequence shown here is derived from an EMBL/GenBank/DDBJ whole genome shotgun (WGS) entry which is preliminary data.</text>
</comment>
<sequence length="573" mass="61630">MSHTTFPSDLPVPQDDGACSHLAGFKLPPVSLPSTSGGQVDVSRLPGLAIIFCYPRTGAPGENIPDEWNIIPGARGCTPQACSFRDEMGELRSLGVTSIFGVSSQDTPYQREVKLRVHLPYDLLSDADLVFTKQLSLPTFEWQGKTLIKRLALAVEDGQVIRVWYPVFPPDANAKEVSPVTCLETTLLGEGLRRCARGRRASIRDLVDRTITRETLGAAAMLWQGSGAVRSFVDCLNSMPLAIPPRPYILFHSLIIMSTVPRRGSVLEVDTSSSTPSATISSVLSTRTLHSSAPSSPSVTFVLLSTPTAGTATTPSATSTTLSTPAVLQNTCSADSDCTDSRICSNGICAGVSQAAPFAGDSGTEQTTHLDTGTAIGIGVGVVGLVILMICAGFWFFKIRRRRQPVSSPEAPPTTRDRSASTATKWTIDNDQKTLVASMPNSPQHAAFTSQAPGFPPAFYTPGKTIDEEGAGEKQTAEYRQQDAGQDDQTPASPVNKALPAPPTEEKRYAINVNINKSMIFDDTCPEVPLRRVPSTCPAEQSSDFHHKNAKPSVEHDQLRVRAGELPPWHRLH</sequence>
<evidence type="ECO:0000313" key="2">
    <source>
        <dbReference type="Proteomes" id="UP001153331"/>
    </source>
</evidence>
<dbReference type="Proteomes" id="UP001153331">
    <property type="component" value="Unassembled WGS sequence"/>
</dbReference>